<feature type="coiled-coil region" evidence="1">
    <location>
        <begin position="139"/>
        <end position="186"/>
    </location>
</feature>
<evidence type="ECO:0000313" key="3">
    <source>
        <dbReference type="EMBL" id="KAF1945735.1"/>
    </source>
</evidence>
<dbReference type="Proteomes" id="UP000800038">
    <property type="component" value="Unassembled WGS sequence"/>
</dbReference>
<evidence type="ECO:0000256" key="1">
    <source>
        <dbReference type="SAM" id="Coils"/>
    </source>
</evidence>
<accession>A0A6A5SYI2</accession>
<keyword evidence="1" id="KW-0175">Coiled coil</keyword>
<proteinExistence type="predicted"/>
<feature type="compositionally biased region" description="Polar residues" evidence="2">
    <location>
        <begin position="1"/>
        <end position="12"/>
    </location>
</feature>
<protein>
    <submittedName>
        <fullName evidence="3">Uncharacterized protein</fullName>
    </submittedName>
</protein>
<sequence>MINDDTIMSNAPLTPRDEPELTSPMIDFSPATVPYDETFENNLMDLILNPPPPTHNSHRTPSRETPMISASQLPIPLSSHLRTHPSPIPGLYVTNVNGYHTGGPGPSPHTIQDFADRFIEEHGIEDAGQLERVAEEVVKRKMEEVRERMEKRREVVDRNRGIERELEDLRLQRAAEMRVMEKLKGKRG</sequence>
<evidence type="ECO:0000313" key="4">
    <source>
        <dbReference type="Proteomes" id="UP000800038"/>
    </source>
</evidence>
<reference evidence="3" key="1">
    <citation type="journal article" date="2020" name="Stud. Mycol.">
        <title>101 Dothideomycetes genomes: a test case for predicting lifestyles and emergence of pathogens.</title>
        <authorList>
            <person name="Haridas S."/>
            <person name="Albert R."/>
            <person name="Binder M."/>
            <person name="Bloem J."/>
            <person name="Labutti K."/>
            <person name="Salamov A."/>
            <person name="Andreopoulos B."/>
            <person name="Baker S."/>
            <person name="Barry K."/>
            <person name="Bills G."/>
            <person name="Bluhm B."/>
            <person name="Cannon C."/>
            <person name="Castanera R."/>
            <person name="Culley D."/>
            <person name="Daum C."/>
            <person name="Ezra D."/>
            <person name="Gonzalez J."/>
            <person name="Henrissat B."/>
            <person name="Kuo A."/>
            <person name="Liang C."/>
            <person name="Lipzen A."/>
            <person name="Lutzoni F."/>
            <person name="Magnuson J."/>
            <person name="Mondo S."/>
            <person name="Nolan M."/>
            <person name="Ohm R."/>
            <person name="Pangilinan J."/>
            <person name="Park H.-J."/>
            <person name="Ramirez L."/>
            <person name="Alfaro M."/>
            <person name="Sun H."/>
            <person name="Tritt A."/>
            <person name="Yoshinaga Y."/>
            <person name="Zwiers L.-H."/>
            <person name="Turgeon B."/>
            <person name="Goodwin S."/>
            <person name="Spatafora J."/>
            <person name="Crous P."/>
            <person name="Grigoriev I."/>
        </authorList>
    </citation>
    <scope>NUCLEOTIDE SEQUENCE</scope>
    <source>
        <strain evidence="3">CBS 161.51</strain>
    </source>
</reference>
<evidence type="ECO:0000256" key="2">
    <source>
        <dbReference type="SAM" id="MobiDB-lite"/>
    </source>
</evidence>
<organism evidence="3 4">
    <name type="scientific">Clathrospora elynae</name>
    <dbReference type="NCBI Taxonomy" id="706981"/>
    <lineage>
        <taxon>Eukaryota</taxon>
        <taxon>Fungi</taxon>
        <taxon>Dikarya</taxon>
        <taxon>Ascomycota</taxon>
        <taxon>Pezizomycotina</taxon>
        <taxon>Dothideomycetes</taxon>
        <taxon>Pleosporomycetidae</taxon>
        <taxon>Pleosporales</taxon>
        <taxon>Diademaceae</taxon>
        <taxon>Clathrospora</taxon>
    </lineage>
</organism>
<dbReference type="OrthoDB" id="3926908at2759"/>
<dbReference type="AlphaFoldDB" id="A0A6A5SYI2"/>
<gene>
    <name evidence="3" type="ORF">EJ02DRAFT_451151</name>
</gene>
<name>A0A6A5SYI2_9PLEO</name>
<feature type="region of interest" description="Disordered" evidence="2">
    <location>
        <begin position="1"/>
        <end position="23"/>
    </location>
</feature>
<keyword evidence="4" id="KW-1185">Reference proteome</keyword>
<dbReference type="EMBL" id="ML976007">
    <property type="protein sequence ID" value="KAF1945735.1"/>
    <property type="molecule type" value="Genomic_DNA"/>
</dbReference>